<accession>A0A2P5HUD7</accession>
<dbReference type="OrthoDB" id="47007at2759"/>
<evidence type="ECO:0000313" key="2">
    <source>
        <dbReference type="EMBL" id="POS73869.1"/>
    </source>
</evidence>
<reference evidence="2" key="1">
    <citation type="submission" date="2017-09" db="EMBL/GenBank/DDBJ databases">
        <title>Polyketide synthases of a Diaporthe helianthi virulent isolate.</title>
        <authorList>
            <person name="Baroncelli R."/>
        </authorList>
    </citation>
    <scope>NUCLEOTIDE SEQUENCE [LARGE SCALE GENOMIC DNA]</scope>
    <source>
        <strain evidence="2">7/96</strain>
    </source>
</reference>
<feature type="domain" description="Heterokaryon incompatibility" evidence="1">
    <location>
        <begin position="73"/>
        <end position="213"/>
    </location>
</feature>
<dbReference type="PANTHER" id="PTHR33112">
    <property type="entry name" value="DOMAIN PROTEIN, PUTATIVE-RELATED"/>
    <property type="match status" value="1"/>
</dbReference>
<name>A0A2P5HUD7_DIAHE</name>
<dbReference type="STRING" id="158607.A0A2P5HUD7"/>
<comment type="caution">
    <text evidence="2">The sequence shown here is derived from an EMBL/GenBank/DDBJ whole genome shotgun (WGS) entry which is preliminary data.</text>
</comment>
<keyword evidence="3" id="KW-1185">Reference proteome</keyword>
<dbReference type="PANTHER" id="PTHR33112:SF16">
    <property type="entry name" value="HETEROKARYON INCOMPATIBILITY DOMAIN-CONTAINING PROTEIN"/>
    <property type="match status" value="1"/>
</dbReference>
<protein>
    <submittedName>
        <fullName evidence="2">HET domain-containing protein</fullName>
    </submittedName>
</protein>
<proteinExistence type="predicted"/>
<sequence>MSALISSGLDAESLAGVKFKLDDCIKNHQCDGEKNSELPMRLLDLEAWPTNPERIRLVEIEDILAIPDQTIDYVVLSYCWGTTPAFTTTPDTLSSRLEGFDITAMPRTLRDTVEVARNMGYRYLWVDALCIVQGRRQDVVAAADWRYEAARMHWIYGNASLCIVAAGASNSDQGLMHKDPRVISDNEIAEWRAKGKIPIGCEPISSRAWCFQEWFLPNRLLVFASTGVYYTCSRQALNASDPDYDFRFPHSSRETEALGDKPSRRKDSWQTMATNYCSRSMTEPADKLPALSGMAQRYARLMGWPRGDYLAGLWRRTLISDLLWVRQEGVSSISVSPDPSVTGRRYGRAPSWSWASMDGSIMYLSLRGGLIPETVQVQSCVTTKPGVEEVDPFGQVVAGRLDVVCPYMTAWARPLVQEEGELYFLLVDADGKFVSLLTVDDPAEMDAGHVTTNMSTGPQSEPTGPSDVSKGTRVHCLGLMAEGSPRTSNGGIYWAGIAVRQLAQDNYARVGTWEIEGFRPVGESRFVIV</sequence>
<dbReference type="Pfam" id="PF06985">
    <property type="entry name" value="HET"/>
    <property type="match status" value="1"/>
</dbReference>
<evidence type="ECO:0000259" key="1">
    <source>
        <dbReference type="Pfam" id="PF06985"/>
    </source>
</evidence>
<evidence type="ECO:0000313" key="3">
    <source>
        <dbReference type="Proteomes" id="UP000094444"/>
    </source>
</evidence>
<dbReference type="AlphaFoldDB" id="A0A2P5HUD7"/>
<dbReference type="InParanoid" id="A0A2P5HUD7"/>
<organism evidence="2 3">
    <name type="scientific">Diaporthe helianthi</name>
    <dbReference type="NCBI Taxonomy" id="158607"/>
    <lineage>
        <taxon>Eukaryota</taxon>
        <taxon>Fungi</taxon>
        <taxon>Dikarya</taxon>
        <taxon>Ascomycota</taxon>
        <taxon>Pezizomycotina</taxon>
        <taxon>Sordariomycetes</taxon>
        <taxon>Sordariomycetidae</taxon>
        <taxon>Diaporthales</taxon>
        <taxon>Diaporthaceae</taxon>
        <taxon>Diaporthe</taxon>
    </lineage>
</organism>
<dbReference type="Proteomes" id="UP000094444">
    <property type="component" value="Unassembled WGS sequence"/>
</dbReference>
<dbReference type="EMBL" id="MAVT02000720">
    <property type="protein sequence ID" value="POS73869.1"/>
    <property type="molecule type" value="Genomic_DNA"/>
</dbReference>
<dbReference type="InterPro" id="IPR010730">
    <property type="entry name" value="HET"/>
</dbReference>
<gene>
    <name evidence="2" type="ORF">DHEL01_v207736</name>
</gene>